<gene>
    <name evidence="1" type="ORF">MNEG_13329</name>
</gene>
<dbReference type="KEGG" id="mng:MNEG_13329"/>
<name>A0A0D2LSN7_9CHLO</name>
<dbReference type="RefSeq" id="XP_013893654.1">
    <property type="nucleotide sequence ID" value="XM_014038200.1"/>
</dbReference>
<protein>
    <submittedName>
        <fullName evidence="1">Uncharacterized protein</fullName>
    </submittedName>
</protein>
<dbReference type="AlphaFoldDB" id="A0A0D2LSN7"/>
<dbReference type="EMBL" id="KK103976">
    <property type="protein sequence ID" value="KIY94634.1"/>
    <property type="molecule type" value="Genomic_DNA"/>
</dbReference>
<feature type="non-terminal residue" evidence="1">
    <location>
        <position position="1"/>
    </location>
</feature>
<proteinExistence type="predicted"/>
<dbReference type="OrthoDB" id="332863at2759"/>
<reference evidence="1 2" key="1">
    <citation type="journal article" date="2013" name="BMC Genomics">
        <title>Reconstruction of the lipid metabolism for the microalga Monoraphidium neglectum from its genome sequence reveals characteristics suitable for biofuel production.</title>
        <authorList>
            <person name="Bogen C."/>
            <person name="Al-Dilaimi A."/>
            <person name="Albersmeier A."/>
            <person name="Wichmann J."/>
            <person name="Grundmann M."/>
            <person name="Rupp O."/>
            <person name="Lauersen K.J."/>
            <person name="Blifernez-Klassen O."/>
            <person name="Kalinowski J."/>
            <person name="Goesmann A."/>
            <person name="Mussgnug J.H."/>
            <person name="Kruse O."/>
        </authorList>
    </citation>
    <scope>NUCLEOTIDE SEQUENCE [LARGE SCALE GENOMIC DNA]</scope>
    <source>
        <strain evidence="1 2">SAG 48.87</strain>
    </source>
</reference>
<keyword evidence="2" id="KW-1185">Reference proteome</keyword>
<accession>A0A0D2LSN7</accession>
<evidence type="ECO:0000313" key="2">
    <source>
        <dbReference type="Proteomes" id="UP000054498"/>
    </source>
</evidence>
<sequence length="65" mass="6712">LLRLLKPSVLVPLLNAELDEEGGLTTLMSRKGDLSQLRDALASAGLGAVDVDMPAPPGEAFAIAL</sequence>
<evidence type="ECO:0000313" key="1">
    <source>
        <dbReference type="EMBL" id="KIY94634.1"/>
    </source>
</evidence>
<dbReference type="GeneID" id="25730780"/>
<dbReference type="Proteomes" id="UP000054498">
    <property type="component" value="Unassembled WGS sequence"/>
</dbReference>
<organism evidence="1 2">
    <name type="scientific">Monoraphidium neglectum</name>
    <dbReference type="NCBI Taxonomy" id="145388"/>
    <lineage>
        <taxon>Eukaryota</taxon>
        <taxon>Viridiplantae</taxon>
        <taxon>Chlorophyta</taxon>
        <taxon>core chlorophytes</taxon>
        <taxon>Chlorophyceae</taxon>
        <taxon>CS clade</taxon>
        <taxon>Sphaeropleales</taxon>
        <taxon>Selenastraceae</taxon>
        <taxon>Monoraphidium</taxon>
    </lineage>
</organism>